<keyword evidence="3" id="KW-0804">Transcription</keyword>
<evidence type="ECO:0000256" key="4">
    <source>
        <dbReference type="SAM" id="Phobius"/>
    </source>
</evidence>
<protein>
    <submittedName>
        <fullName evidence="6">Helix-turn-helix domain-containing protein</fullName>
    </submittedName>
</protein>
<keyword evidence="2" id="KW-0238">DNA-binding</keyword>
<dbReference type="RefSeq" id="WP_264965335.1">
    <property type="nucleotide sequence ID" value="NZ_JAPDVK010000001.1"/>
</dbReference>
<dbReference type="Pfam" id="PF12833">
    <property type="entry name" value="HTH_18"/>
    <property type="match status" value="1"/>
</dbReference>
<dbReference type="Gene3D" id="1.10.10.60">
    <property type="entry name" value="Homeodomain-like"/>
    <property type="match status" value="1"/>
</dbReference>
<dbReference type="PROSITE" id="PS01124">
    <property type="entry name" value="HTH_ARAC_FAMILY_2"/>
    <property type="match status" value="1"/>
</dbReference>
<proteinExistence type="predicted"/>
<dbReference type="PANTHER" id="PTHR43280:SF29">
    <property type="entry name" value="ARAC-FAMILY TRANSCRIPTIONAL REGULATOR"/>
    <property type="match status" value="1"/>
</dbReference>
<sequence length="376" mass="43244">MDSLFLLQFACFIFMLINAFFVALSHLHVRWENKRYERSRWMIVAALIGLAIQYAVQMVFGFRAADDSLGATVNILIYTPCFSLISMGIYNIETTSSNLRKMILMCSGIYAAIILIFCVGISLHHSLYIREGLYLMLTLFCVSVFNCIYMIIQEMIRRKNMLETMAATDLLPYVRYSRASVIILWLAVLAMPVAIFSTTLLYIVGPAELLALLFFNLTFIALGSSYIPTEELLDKEENIQRCGGAKEEKPLQQLSEDRRNFIQNSLDQWCMDLGYKDCNVNMLTLSRTLCISKNELSLFFDQCLHSNFRIWLSEIRLNAAKKMMLEYPDYSNDIISAECGFSCRTHLYRIFKTKEGCSPTEWRDFHSTNAAQNDSN</sequence>
<dbReference type="Proteomes" id="UP001209344">
    <property type="component" value="Unassembled WGS sequence"/>
</dbReference>
<comment type="caution">
    <text evidence="6">The sequence shown here is derived from an EMBL/GenBank/DDBJ whole genome shotgun (WGS) entry which is preliminary data.</text>
</comment>
<keyword evidence="1" id="KW-0805">Transcription regulation</keyword>
<keyword evidence="4" id="KW-0472">Membrane</keyword>
<name>A0AAP3BC34_9BACT</name>
<keyword evidence="4" id="KW-1133">Transmembrane helix</keyword>
<feature type="transmembrane region" description="Helical" evidence="4">
    <location>
        <begin position="181"/>
        <end position="203"/>
    </location>
</feature>
<feature type="transmembrane region" description="Helical" evidence="4">
    <location>
        <begin position="68"/>
        <end position="90"/>
    </location>
</feature>
<dbReference type="SUPFAM" id="SSF46689">
    <property type="entry name" value="Homeodomain-like"/>
    <property type="match status" value="1"/>
</dbReference>
<feature type="transmembrane region" description="Helical" evidence="4">
    <location>
        <begin position="41"/>
        <end position="62"/>
    </location>
</feature>
<feature type="transmembrane region" description="Helical" evidence="4">
    <location>
        <begin position="6"/>
        <end position="29"/>
    </location>
</feature>
<dbReference type="GO" id="GO:0043565">
    <property type="term" value="F:sequence-specific DNA binding"/>
    <property type="evidence" value="ECO:0007669"/>
    <property type="project" value="InterPro"/>
</dbReference>
<evidence type="ECO:0000313" key="6">
    <source>
        <dbReference type="EMBL" id="MCW4127187.1"/>
    </source>
</evidence>
<reference evidence="6" key="1">
    <citation type="submission" date="2022-11" db="EMBL/GenBank/DDBJ databases">
        <title>Genomic repertoires linked with pathogenic potency of arthritogenic Prevotella copri isolated from the gut of rheumatoid arthritis patients.</title>
        <authorList>
            <person name="Nii T."/>
            <person name="Maeda Y."/>
            <person name="Motooka D."/>
            <person name="Naito M."/>
            <person name="Matsumoto Y."/>
            <person name="Ogawa T."/>
            <person name="Oguro-Igashira E."/>
            <person name="Kishikawa T."/>
            <person name="Yamashita M."/>
            <person name="Koizumi S."/>
            <person name="Kurakawa T."/>
            <person name="Okumura R."/>
            <person name="Kayama H."/>
            <person name="Murakami M."/>
            <person name="Sakaguchi T."/>
            <person name="Das B."/>
            <person name="Nakamura S."/>
            <person name="Okada Y."/>
            <person name="Kumanogoh A."/>
            <person name="Takeda K."/>
        </authorList>
    </citation>
    <scope>NUCLEOTIDE SEQUENCE</scope>
    <source>
        <strain evidence="6">F3-75</strain>
    </source>
</reference>
<accession>A0AAP3BC34</accession>
<dbReference type="InterPro" id="IPR009057">
    <property type="entry name" value="Homeodomain-like_sf"/>
</dbReference>
<evidence type="ECO:0000313" key="7">
    <source>
        <dbReference type="Proteomes" id="UP001209344"/>
    </source>
</evidence>
<gene>
    <name evidence="6" type="ORF">ONT16_02660</name>
</gene>
<dbReference type="InterPro" id="IPR018060">
    <property type="entry name" value="HTH_AraC"/>
</dbReference>
<evidence type="ECO:0000256" key="1">
    <source>
        <dbReference type="ARBA" id="ARBA00023015"/>
    </source>
</evidence>
<keyword evidence="4" id="KW-0812">Transmembrane</keyword>
<feature type="transmembrane region" description="Helical" evidence="4">
    <location>
        <begin position="102"/>
        <end position="127"/>
    </location>
</feature>
<dbReference type="GO" id="GO:0003700">
    <property type="term" value="F:DNA-binding transcription factor activity"/>
    <property type="evidence" value="ECO:0007669"/>
    <property type="project" value="InterPro"/>
</dbReference>
<evidence type="ECO:0000259" key="5">
    <source>
        <dbReference type="PROSITE" id="PS01124"/>
    </source>
</evidence>
<dbReference type="PANTHER" id="PTHR43280">
    <property type="entry name" value="ARAC-FAMILY TRANSCRIPTIONAL REGULATOR"/>
    <property type="match status" value="1"/>
</dbReference>
<dbReference type="SMART" id="SM00342">
    <property type="entry name" value="HTH_ARAC"/>
    <property type="match status" value="1"/>
</dbReference>
<feature type="transmembrane region" description="Helical" evidence="4">
    <location>
        <begin position="133"/>
        <end position="152"/>
    </location>
</feature>
<evidence type="ECO:0000256" key="3">
    <source>
        <dbReference type="ARBA" id="ARBA00023163"/>
    </source>
</evidence>
<dbReference type="EMBL" id="JAPDVK010000001">
    <property type="protein sequence ID" value="MCW4127187.1"/>
    <property type="molecule type" value="Genomic_DNA"/>
</dbReference>
<feature type="domain" description="HTH araC/xylS-type" evidence="5">
    <location>
        <begin position="256"/>
        <end position="365"/>
    </location>
</feature>
<evidence type="ECO:0000256" key="2">
    <source>
        <dbReference type="ARBA" id="ARBA00023125"/>
    </source>
</evidence>
<dbReference type="AlphaFoldDB" id="A0AAP3BC34"/>
<organism evidence="6 7">
    <name type="scientific">Segatella copri</name>
    <dbReference type="NCBI Taxonomy" id="165179"/>
    <lineage>
        <taxon>Bacteria</taxon>
        <taxon>Pseudomonadati</taxon>
        <taxon>Bacteroidota</taxon>
        <taxon>Bacteroidia</taxon>
        <taxon>Bacteroidales</taxon>
        <taxon>Prevotellaceae</taxon>
        <taxon>Segatella</taxon>
    </lineage>
</organism>